<reference evidence="2 3" key="1">
    <citation type="journal article" date="2015" name="Proc. Natl. Acad. Sci. U.S.A.">
        <title>The resurrection genome of Boea hygrometrica: A blueprint for survival of dehydration.</title>
        <authorList>
            <person name="Xiao L."/>
            <person name="Yang G."/>
            <person name="Zhang L."/>
            <person name="Yang X."/>
            <person name="Zhao S."/>
            <person name="Ji Z."/>
            <person name="Zhou Q."/>
            <person name="Hu M."/>
            <person name="Wang Y."/>
            <person name="Chen M."/>
            <person name="Xu Y."/>
            <person name="Jin H."/>
            <person name="Xiao X."/>
            <person name="Hu G."/>
            <person name="Bao F."/>
            <person name="Hu Y."/>
            <person name="Wan P."/>
            <person name="Li L."/>
            <person name="Deng X."/>
            <person name="Kuang T."/>
            <person name="Xiang C."/>
            <person name="Zhu J.K."/>
            <person name="Oliver M.J."/>
            <person name="He Y."/>
        </authorList>
    </citation>
    <scope>NUCLEOTIDE SEQUENCE [LARGE SCALE GENOMIC DNA]</scope>
    <source>
        <strain evidence="3">cv. XS01</strain>
    </source>
</reference>
<feature type="compositionally biased region" description="Polar residues" evidence="1">
    <location>
        <begin position="1"/>
        <end position="12"/>
    </location>
</feature>
<evidence type="ECO:0000313" key="2">
    <source>
        <dbReference type="EMBL" id="KZV24011.1"/>
    </source>
</evidence>
<feature type="compositionally biased region" description="Polar residues" evidence="1">
    <location>
        <begin position="24"/>
        <end position="40"/>
    </location>
</feature>
<gene>
    <name evidence="2" type="ORF">F511_08972</name>
</gene>
<evidence type="ECO:0000313" key="3">
    <source>
        <dbReference type="Proteomes" id="UP000250235"/>
    </source>
</evidence>
<dbReference type="AlphaFoldDB" id="A0A2Z7AQ23"/>
<proteinExistence type="predicted"/>
<organism evidence="2 3">
    <name type="scientific">Dorcoceras hygrometricum</name>
    <dbReference type="NCBI Taxonomy" id="472368"/>
    <lineage>
        <taxon>Eukaryota</taxon>
        <taxon>Viridiplantae</taxon>
        <taxon>Streptophyta</taxon>
        <taxon>Embryophyta</taxon>
        <taxon>Tracheophyta</taxon>
        <taxon>Spermatophyta</taxon>
        <taxon>Magnoliopsida</taxon>
        <taxon>eudicotyledons</taxon>
        <taxon>Gunneridae</taxon>
        <taxon>Pentapetalae</taxon>
        <taxon>asterids</taxon>
        <taxon>lamiids</taxon>
        <taxon>Lamiales</taxon>
        <taxon>Gesneriaceae</taxon>
        <taxon>Didymocarpoideae</taxon>
        <taxon>Trichosporeae</taxon>
        <taxon>Loxocarpinae</taxon>
        <taxon>Dorcoceras</taxon>
    </lineage>
</organism>
<feature type="region of interest" description="Disordered" evidence="1">
    <location>
        <begin position="1"/>
        <end position="73"/>
    </location>
</feature>
<sequence length="73" mass="7672">MSNADSTSSIPSPTGPLSDELSELKNSLNSEVEQLRSLQDVSAEAKEGTNIAENSDDSTKDSSKDGKGQETRG</sequence>
<name>A0A2Z7AQ23_9LAMI</name>
<keyword evidence="3" id="KW-1185">Reference proteome</keyword>
<dbReference type="EMBL" id="KV013071">
    <property type="protein sequence ID" value="KZV24011.1"/>
    <property type="molecule type" value="Genomic_DNA"/>
</dbReference>
<evidence type="ECO:0000256" key="1">
    <source>
        <dbReference type="SAM" id="MobiDB-lite"/>
    </source>
</evidence>
<feature type="compositionally biased region" description="Basic and acidic residues" evidence="1">
    <location>
        <begin position="57"/>
        <end position="73"/>
    </location>
</feature>
<accession>A0A2Z7AQ23</accession>
<dbReference type="Proteomes" id="UP000250235">
    <property type="component" value="Unassembled WGS sequence"/>
</dbReference>
<protein>
    <submittedName>
        <fullName evidence="2">CAP-Gly domain-containing linker protein 1</fullName>
    </submittedName>
</protein>